<dbReference type="PRINTS" id="PR00080">
    <property type="entry name" value="SDRFAMILY"/>
</dbReference>
<dbReference type="PANTHER" id="PTHR43976:SF16">
    <property type="entry name" value="SHORT-CHAIN DEHYDROGENASE_REDUCTASE FAMILY PROTEIN"/>
    <property type="match status" value="1"/>
</dbReference>
<evidence type="ECO:0000256" key="2">
    <source>
        <dbReference type="ARBA" id="ARBA00023002"/>
    </source>
</evidence>
<evidence type="ECO:0000313" key="4">
    <source>
        <dbReference type="EMBL" id="MBP0945160.1"/>
    </source>
</evidence>
<sequence>MTTHTPVALVTGASSGIGEATANALAAAGYTVYGTSRKGTRSGPRNFSMLALDVTDDASVEAAIKELLVLEGRIDLLVNNAGFGIAPAAAEESSIEQAKAIFDTNFLGIVRATRAVVPHMRRQGGGRIINIGSILGIVPVPFVALYAATKHAVEGYSESLDHELRTFGIRVTVIEPGYTQTSFETNNLEADAKLELYQDVRARVSKAVNHAMASADSPDVVAQVVLKAARAQRPKLRYTAGKTAGQFKFMRRFLPAGFLDTAIRKNLKLDAKSPSQARTAHQPG</sequence>
<dbReference type="InterPro" id="IPR036291">
    <property type="entry name" value="NAD(P)-bd_dom_sf"/>
</dbReference>
<gene>
    <name evidence="4" type="ORF">JTJ32_07470</name>
</gene>
<organism evidence="4 5">
    <name type="scientific">Pseudomonas alliivorans</name>
    <dbReference type="NCBI Taxonomy" id="2810613"/>
    <lineage>
        <taxon>Bacteria</taxon>
        <taxon>Pseudomonadati</taxon>
        <taxon>Pseudomonadota</taxon>
        <taxon>Gammaproteobacteria</taxon>
        <taxon>Pseudomonadales</taxon>
        <taxon>Pseudomonadaceae</taxon>
        <taxon>Pseudomonas</taxon>
    </lineage>
</organism>
<dbReference type="Gene3D" id="3.40.50.720">
    <property type="entry name" value="NAD(P)-binding Rossmann-like Domain"/>
    <property type="match status" value="1"/>
</dbReference>
<dbReference type="InterPro" id="IPR051911">
    <property type="entry name" value="SDR_oxidoreductase"/>
</dbReference>
<dbReference type="SUPFAM" id="SSF51735">
    <property type="entry name" value="NAD(P)-binding Rossmann-fold domains"/>
    <property type="match status" value="1"/>
</dbReference>
<dbReference type="Pfam" id="PF00106">
    <property type="entry name" value="adh_short"/>
    <property type="match status" value="1"/>
</dbReference>
<dbReference type="Proteomes" id="UP000673197">
    <property type="component" value="Unassembled WGS sequence"/>
</dbReference>
<dbReference type="PANTHER" id="PTHR43976">
    <property type="entry name" value="SHORT CHAIN DEHYDROGENASE"/>
    <property type="match status" value="1"/>
</dbReference>
<name>A0ABS4C3E5_9PSED</name>
<reference evidence="4 5" key="1">
    <citation type="journal article" date="2022" name="Syst. Appl. Microbiol.">
        <title>Pseudomonas alliivorans sp. nov., a plant-pathogenic bacterium isolated from onion foliage in Georgia, USA.</title>
        <authorList>
            <person name="Zhao M."/>
            <person name="Tyson C."/>
            <person name="Chen H.C."/>
            <person name="Paudel S."/>
            <person name="Gitaitis R."/>
            <person name="Kvitko B."/>
            <person name="Dutta B."/>
        </authorList>
    </citation>
    <scope>NUCLEOTIDE SEQUENCE [LARGE SCALE GENOMIC DNA]</scope>
    <source>
        <strain evidence="4 5">20GA0068</strain>
    </source>
</reference>
<proteinExistence type="inferred from homology"/>
<comment type="caution">
    <text evidence="4">The sequence shown here is derived from an EMBL/GenBank/DDBJ whole genome shotgun (WGS) entry which is preliminary data.</text>
</comment>
<dbReference type="CDD" id="cd05374">
    <property type="entry name" value="17beta-HSD-like_SDR_c"/>
    <property type="match status" value="1"/>
</dbReference>
<dbReference type="RefSeq" id="WP_210041840.1">
    <property type="nucleotide sequence ID" value="NZ_JAFFZW010000002.1"/>
</dbReference>
<protein>
    <submittedName>
        <fullName evidence="4">Oxidoreductase</fullName>
    </submittedName>
</protein>
<comment type="similarity">
    <text evidence="1 3">Belongs to the short-chain dehydrogenases/reductases (SDR) family.</text>
</comment>
<dbReference type="PRINTS" id="PR00081">
    <property type="entry name" value="GDHRDH"/>
</dbReference>
<dbReference type="NCBIfam" id="NF004823">
    <property type="entry name" value="PRK06179.1"/>
    <property type="match status" value="1"/>
</dbReference>
<accession>A0ABS4C3E5</accession>
<dbReference type="EMBL" id="JAFFZW010000002">
    <property type="protein sequence ID" value="MBP0945160.1"/>
    <property type="molecule type" value="Genomic_DNA"/>
</dbReference>
<evidence type="ECO:0000256" key="3">
    <source>
        <dbReference type="RuleBase" id="RU000363"/>
    </source>
</evidence>
<evidence type="ECO:0000313" key="5">
    <source>
        <dbReference type="Proteomes" id="UP000673197"/>
    </source>
</evidence>
<dbReference type="InterPro" id="IPR002347">
    <property type="entry name" value="SDR_fam"/>
</dbReference>
<keyword evidence="5" id="KW-1185">Reference proteome</keyword>
<evidence type="ECO:0000256" key="1">
    <source>
        <dbReference type="ARBA" id="ARBA00006484"/>
    </source>
</evidence>
<keyword evidence="2" id="KW-0560">Oxidoreductase</keyword>